<dbReference type="SUPFAM" id="SSF46785">
    <property type="entry name" value="Winged helix' DNA-binding domain"/>
    <property type="match status" value="1"/>
</dbReference>
<dbReference type="EMBL" id="RJUL01000007">
    <property type="protein sequence ID" value="ROQ24210.1"/>
    <property type="molecule type" value="Genomic_DNA"/>
</dbReference>
<dbReference type="PANTHER" id="PTHR30537">
    <property type="entry name" value="HTH-TYPE TRANSCRIPTIONAL REGULATOR"/>
    <property type="match status" value="1"/>
</dbReference>
<dbReference type="InterPro" id="IPR005119">
    <property type="entry name" value="LysR_subst-bd"/>
</dbReference>
<evidence type="ECO:0000313" key="7">
    <source>
        <dbReference type="Proteomes" id="UP000268033"/>
    </source>
</evidence>
<comment type="caution">
    <text evidence="6">The sequence shown here is derived from an EMBL/GenBank/DDBJ whole genome shotgun (WGS) entry which is preliminary data.</text>
</comment>
<evidence type="ECO:0000313" key="6">
    <source>
        <dbReference type="EMBL" id="ROQ24210.1"/>
    </source>
</evidence>
<evidence type="ECO:0000259" key="5">
    <source>
        <dbReference type="PROSITE" id="PS50931"/>
    </source>
</evidence>
<dbReference type="FunFam" id="1.10.10.10:FF:000001">
    <property type="entry name" value="LysR family transcriptional regulator"/>
    <property type="match status" value="1"/>
</dbReference>
<sequence length="312" mass="35185">MNQLEQIRIFVELVRAGSATQAANRLNLANSAVSRRLKELEARLGTQLLHRTTRSMTLTEDGRAYFERCVQILDDLDEAERGLSSRASELSGRLRIAAPWSFGVSHLVPAITEFMHLHPKVLVDLDMNDRRVDLVAEGIDVAIRIGELGDSSYIARKLAPVSHVVAASPDYLQRFGRPETPDDLAHHQGLCYANLKAPGQWLYFDQSGQRCSVKVPIRLRASNGDALRHAAIAGLGVLCEPSFITFQAMRQGLLVPLLTEYRWYQMGIYALYPQTRHLSPRVRGFIDFLSQRFGDHPEWEQYLPEPPQKSRG</sequence>
<dbReference type="AlphaFoldDB" id="A0A3N1PBJ7"/>
<keyword evidence="7" id="KW-1185">Reference proteome</keyword>
<dbReference type="GO" id="GO:0003700">
    <property type="term" value="F:DNA-binding transcription factor activity"/>
    <property type="evidence" value="ECO:0007669"/>
    <property type="project" value="InterPro"/>
</dbReference>
<keyword evidence="4" id="KW-0804">Transcription</keyword>
<dbReference type="STRING" id="584787.GCA_001247655_00714"/>
<dbReference type="CDD" id="cd08422">
    <property type="entry name" value="PBP2_CrgA_like"/>
    <property type="match status" value="1"/>
</dbReference>
<reference evidence="6 7" key="1">
    <citation type="submission" date="2018-11" db="EMBL/GenBank/DDBJ databases">
        <title>Genomic Encyclopedia of Type Strains, Phase IV (KMG-IV): sequencing the most valuable type-strain genomes for metagenomic binning, comparative biology and taxonomic classification.</title>
        <authorList>
            <person name="Goeker M."/>
        </authorList>
    </citation>
    <scope>NUCLEOTIDE SEQUENCE [LARGE SCALE GENOMIC DNA]</scope>
    <source>
        <strain evidence="6 7">DSM 21945</strain>
    </source>
</reference>
<dbReference type="GO" id="GO:0043565">
    <property type="term" value="F:sequence-specific DNA binding"/>
    <property type="evidence" value="ECO:0007669"/>
    <property type="project" value="TreeGrafter"/>
</dbReference>
<dbReference type="Gene3D" id="1.10.10.10">
    <property type="entry name" value="Winged helix-like DNA-binding domain superfamily/Winged helix DNA-binding domain"/>
    <property type="match status" value="1"/>
</dbReference>
<dbReference type="InterPro" id="IPR036388">
    <property type="entry name" value="WH-like_DNA-bd_sf"/>
</dbReference>
<protein>
    <submittedName>
        <fullName evidence="6">LysR family transcriptional regulator</fullName>
    </submittedName>
</protein>
<evidence type="ECO:0000256" key="1">
    <source>
        <dbReference type="ARBA" id="ARBA00009437"/>
    </source>
</evidence>
<organism evidence="6 7">
    <name type="scientific">Gallaecimonas pentaromativorans</name>
    <dbReference type="NCBI Taxonomy" id="584787"/>
    <lineage>
        <taxon>Bacteria</taxon>
        <taxon>Pseudomonadati</taxon>
        <taxon>Pseudomonadota</taxon>
        <taxon>Gammaproteobacteria</taxon>
        <taxon>Enterobacterales</taxon>
        <taxon>Gallaecimonadaceae</taxon>
        <taxon>Gallaecimonas</taxon>
    </lineage>
</organism>
<evidence type="ECO:0000256" key="4">
    <source>
        <dbReference type="ARBA" id="ARBA00023163"/>
    </source>
</evidence>
<dbReference type="RefSeq" id="WP_123421969.1">
    <property type="nucleotide sequence ID" value="NZ_RJUL01000007.1"/>
</dbReference>
<accession>A0A3N1PBJ7</accession>
<name>A0A3N1PBJ7_9GAMM</name>
<dbReference type="Pfam" id="PF03466">
    <property type="entry name" value="LysR_substrate"/>
    <property type="match status" value="1"/>
</dbReference>
<evidence type="ECO:0000256" key="2">
    <source>
        <dbReference type="ARBA" id="ARBA00023015"/>
    </source>
</evidence>
<dbReference type="PROSITE" id="PS50931">
    <property type="entry name" value="HTH_LYSR"/>
    <property type="match status" value="1"/>
</dbReference>
<keyword evidence="3" id="KW-0238">DNA-binding</keyword>
<keyword evidence="2" id="KW-0805">Transcription regulation</keyword>
<feature type="domain" description="HTH lysR-type" evidence="5">
    <location>
        <begin position="1"/>
        <end position="59"/>
    </location>
</feature>
<evidence type="ECO:0000256" key="3">
    <source>
        <dbReference type="ARBA" id="ARBA00023125"/>
    </source>
</evidence>
<dbReference type="SUPFAM" id="SSF53850">
    <property type="entry name" value="Periplasmic binding protein-like II"/>
    <property type="match status" value="1"/>
</dbReference>
<comment type="similarity">
    <text evidence="1">Belongs to the LysR transcriptional regulatory family.</text>
</comment>
<dbReference type="FunFam" id="3.40.190.290:FF:000001">
    <property type="entry name" value="Transcriptional regulator, LysR family"/>
    <property type="match status" value="1"/>
</dbReference>
<dbReference type="InterPro" id="IPR036390">
    <property type="entry name" value="WH_DNA-bd_sf"/>
</dbReference>
<dbReference type="Pfam" id="PF00126">
    <property type="entry name" value="HTH_1"/>
    <property type="match status" value="1"/>
</dbReference>
<dbReference type="Proteomes" id="UP000268033">
    <property type="component" value="Unassembled WGS sequence"/>
</dbReference>
<proteinExistence type="inferred from homology"/>
<dbReference type="InterPro" id="IPR058163">
    <property type="entry name" value="LysR-type_TF_proteobact-type"/>
</dbReference>
<dbReference type="GO" id="GO:0006351">
    <property type="term" value="P:DNA-templated transcription"/>
    <property type="evidence" value="ECO:0007669"/>
    <property type="project" value="TreeGrafter"/>
</dbReference>
<dbReference type="Gene3D" id="3.40.190.290">
    <property type="match status" value="1"/>
</dbReference>
<dbReference type="PANTHER" id="PTHR30537:SF66">
    <property type="entry name" value="IRON-REGULATED VIRULENCE REGULATORY PROTEIN IRGB"/>
    <property type="match status" value="1"/>
</dbReference>
<dbReference type="InterPro" id="IPR000847">
    <property type="entry name" value="LysR_HTH_N"/>
</dbReference>
<gene>
    <name evidence="6" type="ORF">EDC28_10791</name>
</gene>